<evidence type="ECO:0000256" key="4">
    <source>
        <dbReference type="ARBA" id="ARBA00022989"/>
    </source>
</evidence>
<evidence type="ECO:0000256" key="7">
    <source>
        <dbReference type="ARBA" id="ARBA00023170"/>
    </source>
</evidence>
<feature type="transmembrane region" description="Helical" evidence="11">
    <location>
        <begin position="29"/>
        <end position="52"/>
    </location>
</feature>
<reference evidence="13" key="1">
    <citation type="journal article" date="2023" name="Insect Mol. Biol.">
        <title>Genome sequencing provides insights into the evolution of gene families encoding plant cell wall-degrading enzymes in longhorned beetles.</title>
        <authorList>
            <person name="Shin N.R."/>
            <person name="Okamura Y."/>
            <person name="Kirsch R."/>
            <person name="Pauchet Y."/>
        </authorList>
    </citation>
    <scope>NUCLEOTIDE SEQUENCE</scope>
    <source>
        <strain evidence="13">RBIC_L_NR</strain>
    </source>
</reference>
<keyword evidence="7" id="KW-0675">Receptor</keyword>
<evidence type="ECO:0000256" key="1">
    <source>
        <dbReference type="ARBA" id="ARBA00004141"/>
    </source>
</evidence>
<dbReference type="EMBL" id="JANEYF010005500">
    <property type="protein sequence ID" value="KAJ8927993.1"/>
    <property type="molecule type" value="Genomic_DNA"/>
</dbReference>
<evidence type="ECO:0000256" key="5">
    <source>
        <dbReference type="ARBA" id="ARBA00023040"/>
    </source>
</evidence>
<keyword evidence="10" id="KW-0716">Sensory transduction</keyword>
<gene>
    <name evidence="13" type="ORF">NQ314_019521</name>
</gene>
<dbReference type="GO" id="GO:0004930">
    <property type="term" value="F:G protein-coupled receptor activity"/>
    <property type="evidence" value="ECO:0007669"/>
    <property type="project" value="UniProtKB-KW"/>
</dbReference>
<keyword evidence="10" id="KW-0844">Vision</keyword>
<dbReference type="AlphaFoldDB" id="A0AAV8WNR9"/>
<keyword evidence="8" id="KW-0325">Glycoprotein</keyword>
<keyword evidence="3 11" id="KW-0812">Transmembrane</keyword>
<evidence type="ECO:0000256" key="9">
    <source>
        <dbReference type="ARBA" id="ARBA00023224"/>
    </source>
</evidence>
<evidence type="ECO:0000256" key="8">
    <source>
        <dbReference type="ARBA" id="ARBA00023180"/>
    </source>
</evidence>
<accession>A0AAV8WNR9</accession>
<comment type="subcellular location">
    <subcellularLocation>
        <location evidence="1">Membrane</location>
        <topology evidence="1">Multi-pass membrane protein</topology>
    </subcellularLocation>
</comment>
<keyword evidence="9" id="KW-0807">Transducer</keyword>
<dbReference type="Proteomes" id="UP001162156">
    <property type="component" value="Unassembled WGS sequence"/>
</dbReference>
<dbReference type="SUPFAM" id="SSF81321">
    <property type="entry name" value="Family A G protein-coupled receptor-like"/>
    <property type="match status" value="1"/>
</dbReference>
<organism evidence="13 14">
    <name type="scientific">Rhamnusium bicolor</name>
    <dbReference type="NCBI Taxonomy" id="1586634"/>
    <lineage>
        <taxon>Eukaryota</taxon>
        <taxon>Metazoa</taxon>
        <taxon>Ecdysozoa</taxon>
        <taxon>Arthropoda</taxon>
        <taxon>Hexapoda</taxon>
        <taxon>Insecta</taxon>
        <taxon>Pterygota</taxon>
        <taxon>Neoptera</taxon>
        <taxon>Endopterygota</taxon>
        <taxon>Coleoptera</taxon>
        <taxon>Polyphaga</taxon>
        <taxon>Cucujiformia</taxon>
        <taxon>Chrysomeloidea</taxon>
        <taxon>Cerambycidae</taxon>
        <taxon>Lepturinae</taxon>
        <taxon>Rhagiini</taxon>
        <taxon>Rhamnusium</taxon>
    </lineage>
</organism>
<proteinExistence type="inferred from homology"/>
<sequence>MGWGKYVQEAANISCSVNWEEQSPNAMTYIVYLFAFGLVLPLGVIIFSYVHIINTMKKSKMRMGQISKAEGRVAYMVLIMIVAFIVAWSPYSICALLVQFGDPSLVSPAAGVVPALLAKSKLVGMKENCNGSASETYALGVSRFISQAIPNIVENNRIIVFQPGEIQPELTKHISLLDEERSQNI</sequence>
<protein>
    <recommendedName>
        <fullName evidence="12">G-protein coupled receptors family 1 profile domain-containing protein</fullName>
    </recommendedName>
</protein>
<name>A0AAV8WNR9_9CUCU</name>
<evidence type="ECO:0000256" key="2">
    <source>
        <dbReference type="ARBA" id="ARBA00010663"/>
    </source>
</evidence>
<evidence type="ECO:0000313" key="14">
    <source>
        <dbReference type="Proteomes" id="UP001162156"/>
    </source>
</evidence>
<keyword evidence="4 11" id="KW-1133">Transmembrane helix</keyword>
<dbReference type="Pfam" id="PF00001">
    <property type="entry name" value="7tm_1"/>
    <property type="match status" value="1"/>
</dbReference>
<dbReference type="PANTHER" id="PTHR24240">
    <property type="entry name" value="OPSIN"/>
    <property type="match status" value="1"/>
</dbReference>
<dbReference type="InterPro" id="IPR050125">
    <property type="entry name" value="GPCR_opsins"/>
</dbReference>
<evidence type="ECO:0000256" key="6">
    <source>
        <dbReference type="ARBA" id="ARBA00023136"/>
    </source>
</evidence>
<evidence type="ECO:0000313" key="13">
    <source>
        <dbReference type="EMBL" id="KAJ8927993.1"/>
    </source>
</evidence>
<evidence type="ECO:0000256" key="3">
    <source>
        <dbReference type="ARBA" id="ARBA00022692"/>
    </source>
</evidence>
<evidence type="ECO:0000256" key="11">
    <source>
        <dbReference type="SAM" id="Phobius"/>
    </source>
</evidence>
<dbReference type="InterPro" id="IPR017452">
    <property type="entry name" value="GPCR_Rhodpsn_7TM"/>
</dbReference>
<feature type="domain" description="G-protein coupled receptors family 1 profile" evidence="12">
    <location>
        <begin position="1"/>
        <end position="97"/>
    </location>
</feature>
<comment type="similarity">
    <text evidence="2">Belongs to the G-protein coupled receptor 1 family.</text>
</comment>
<dbReference type="PRINTS" id="PR00237">
    <property type="entry name" value="GPCRRHODOPSN"/>
</dbReference>
<dbReference type="InterPro" id="IPR000276">
    <property type="entry name" value="GPCR_Rhodpsn"/>
</dbReference>
<dbReference type="GO" id="GO:0016020">
    <property type="term" value="C:membrane"/>
    <property type="evidence" value="ECO:0007669"/>
    <property type="project" value="UniProtKB-SubCell"/>
</dbReference>
<keyword evidence="6 11" id="KW-0472">Membrane</keyword>
<evidence type="ECO:0000259" key="12">
    <source>
        <dbReference type="PROSITE" id="PS50262"/>
    </source>
</evidence>
<keyword evidence="14" id="KW-1185">Reference proteome</keyword>
<comment type="caution">
    <text evidence="13">The sequence shown here is derived from an EMBL/GenBank/DDBJ whole genome shotgun (WGS) entry which is preliminary data.</text>
</comment>
<dbReference type="GO" id="GO:0007601">
    <property type="term" value="P:visual perception"/>
    <property type="evidence" value="ECO:0007669"/>
    <property type="project" value="UniProtKB-KW"/>
</dbReference>
<feature type="transmembrane region" description="Helical" evidence="11">
    <location>
        <begin position="73"/>
        <end position="91"/>
    </location>
</feature>
<keyword evidence="5" id="KW-0297">G-protein coupled receptor</keyword>
<dbReference type="Gene3D" id="1.20.1070.10">
    <property type="entry name" value="Rhodopsin 7-helix transmembrane proteins"/>
    <property type="match status" value="1"/>
</dbReference>
<dbReference type="PROSITE" id="PS50262">
    <property type="entry name" value="G_PROTEIN_RECEP_F1_2"/>
    <property type="match status" value="1"/>
</dbReference>
<evidence type="ECO:0000256" key="10">
    <source>
        <dbReference type="ARBA" id="ARBA00023305"/>
    </source>
</evidence>